<feature type="domain" description="SCAN box" evidence="3">
    <location>
        <begin position="56"/>
        <end position="132"/>
    </location>
</feature>
<reference evidence="4" key="2">
    <citation type="submission" date="2025-09" db="UniProtKB">
        <authorList>
            <consortium name="Ensembl"/>
        </authorList>
    </citation>
    <scope>IDENTIFICATION</scope>
</reference>
<dbReference type="InterPro" id="IPR050916">
    <property type="entry name" value="SCAN-C2H2_zinc_finger"/>
</dbReference>
<dbReference type="PANTHER" id="PTHR45935:SF15">
    <property type="entry name" value="SCAN BOX DOMAIN-CONTAINING PROTEIN"/>
    <property type="match status" value="1"/>
</dbReference>
<organism evidence="4 5">
    <name type="scientific">Varanus komodoensis</name>
    <name type="common">Komodo dragon</name>
    <dbReference type="NCBI Taxonomy" id="61221"/>
    <lineage>
        <taxon>Eukaryota</taxon>
        <taxon>Metazoa</taxon>
        <taxon>Chordata</taxon>
        <taxon>Craniata</taxon>
        <taxon>Vertebrata</taxon>
        <taxon>Euteleostomi</taxon>
        <taxon>Lepidosauria</taxon>
        <taxon>Squamata</taxon>
        <taxon>Bifurcata</taxon>
        <taxon>Unidentata</taxon>
        <taxon>Episquamata</taxon>
        <taxon>Toxicofera</taxon>
        <taxon>Anguimorpha</taxon>
        <taxon>Paleoanguimorpha</taxon>
        <taxon>Varanoidea</taxon>
        <taxon>Varanidae</taxon>
        <taxon>Varanus</taxon>
    </lineage>
</organism>
<dbReference type="Pfam" id="PF02023">
    <property type="entry name" value="SCAN"/>
    <property type="match status" value="1"/>
</dbReference>
<keyword evidence="2" id="KW-1133">Transmembrane helix</keyword>
<evidence type="ECO:0000313" key="5">
    <source>
        <dbReference type="Proteomes" id="UP000694545"/>
    </source>
</evidence>
<accession>A0A8D2J0T2</accession>
<protein>
    <recommendedName>
        <fullName evidence="3">SCAN box domain-containing protein</fullName>
    </recommendedName>
</protein>
<dbReference type="Ensembl" id="ENSVKKT00000008855.1">
    <property type="protein sequence ID" value="ENSVKKP00000008635.1"/>
    <property type="gene ID" value="ENSVKKG00000006143.1"/>
</dbReference>
<dbReference type="PANTHER" id="PTHR45935">
    <property type="entry name" value="PROTEIN ZBED8-RELATED"/>
    <property type="match status" value="1"/>
</dbReference>
<keyword evidence="1" id="KW-0539">Nucleus</keyword>
<dbReference type="InterPro" id="IPR003309">
    <property type="entry name" value="SCAN_dom"/>
</dbReference>
<dbReference type="InterPro" id="IPR038269">
    <property type="entry name" value="SCAN_sf"/>
</dbReference>
<feature type="transmembrane region" description="Helical" evidence="2">
    <location>
        <begin position="151"/>
        <end position="170"/>
    </location>
</feature>
<keyword evidence="5" id="KW-1185">Reference proteome</keyword>
<dbReference type="AlphaFoldDB" id="A0A8D2J0T2"/>
<keyword evidence="2" id="KW-0472">Membrane</keyword>
<dbReference type="Gene3D" id="1.10.4020.10">
    <property type="entry name" value="DNA breaking-rejoining enzymes"/>
    <property type="match status" value="1"/>
</dbReference>
<sequence>MVQCGTIEELLHHMVPQQAQPYVPECWEDAWQQVLQAANSEPAGVSEELGRLIDCFRQFRYQEAKGPREACRKLRALGQRWLQPEKHTKEQILELLILEQFLAILPQDMQSWVRECSPKTCAQAVDLAEGFQVGNEVRGCRCRGRTASLRMLFLFTFALWLSLVFTLCGVPKLSMHMGRAGGECRELPPSPSRAD</sequence>
<evidence type="ECO:0000313" key="4">
    <source>
        <dbReference type="Ensembl" id="ENSVKKP00000008635.1"/>
    </source>
</evidence>
<dbReference type="SUPFAM" id="SSF47353">
    <property type="entry name" value="Retrovirus capsid dimerization domain-like"/>
    <property type="match status" value="1"/>
</dbReference>
<evidence type="ECO:0000259" key="3">
    <source>
        <dbReference type="PROSITE" id="PS50804"/>
    </source>
</evidence>
<dbReference type="PROSITE" id="PS50804">
    <property type="entry name" value="SCAN_BOX"/>
    <property type="match status" value="1"/>
</dbReference>
<proteinExistence type="predicted"/>
<dbReference type="Proteomes" id="UP000694545">
    <property type="component" value="Unplaced"/>
</dbReference>
<dbReference type="FunFam" id="1.10.4020.10:FF:000001">
    <property type="entry name" value="zinc finger protein 263 isoform X1"/>
    <property type="match status" value="1"/>
</dbReference>
<evidence type="ECO:0000256" key="2">
    <source>
        <dbReference type="SAM" id="Phobius"/>
    </source>
</evidence>
<dbReference type="CDD" id="cd07936">
    <property type="entry name" value="SCAN"/>
    <property type="match status" value="1"/>
</dbReference>
<evidence type="ECO:0000256" key="1">
    <source>
        <dbReference type="ARBA" id="ARBA00023242"/>
    </source>
</evidence>
<name>A0A8D2J0T2_VARKO</name>
<keyword evidence="2" id="KW-0812">Transmembrane</keyword>
<dbReference type="SMART" id="SM00431">
    <property type="entry name" value="SCAN"/>
    <property type="match status" value="1"/>
</dbReference>
<reference evidence="4" key="1">
    <citation type="submission" date="2025-08" db="UniProtKB">
        <authorList>
            <consortium name="Ensembl"/>
        </authorList>
    </citation>
    <scope>IDENTIFICATION</scope>
</reference>